<evidence type="ECO:0000313" key="4">
    <source>
        <dbReference type="Proteomes" id="UP000232133"/>
    </source>
</evidence>
<dbReference type="PROSITE" id="PS50902">
    <property type="entry name" value="FLAVODOXIN_LIKE"/>
    <property type="match status" value="1"/>
</dbReference>
<dbReference type="Gene3D" id="3.40.50.360">
    <property type="match status" value="1"/>
</dbReference>
<protein>
    <submittedName>
        <fullName evidence="3">Ferredoxin</fullName>
    </submittedName>
</protein>
<sequence length="258" mass="28791">MKTFTKIAKIYFSPSSTTRKIVDEIANKFEGTQEEYDLLNVAGGNSPKEFDDDTLVIVGMPIFAGRLPKTASTKLMNFKGENIPAIAVVNYGNINIGDALLELNDLLKENGFTIVGTGATVSQHSIVTDVAAGRPDEKDLEKLNEFVEKCREKLDSEEFEDIEVPGNKPYCEYKKVQLTPICDESLCTYCYECVSSCPEEAIPDMDPGQTDADLCSACTACIYTCPEDARYFTGDLFEGMKERFLTNFNQRKESEFYL</sequence>
<dbReference type="InterPro" id="IPR029039">
    <property type="entry name" value="Flavoprotein-like_sf"/>
</dbReference>
<dbReference type="InterPro" id="IPR008254">
    <property type="entry name" value="Flavodoxin/NO_synth"/>
</dbReference>
<dbReference type="SUPFAM" id="SSF52218">
    <property type="entry name" value="Flavoproteins"/>
    <property type="match status" value="1"/>
</dbReference>
<dbReference type="RefSeq" id="WP_100815368.1">
    <property type="nucleotide sequence ID" value="NZ_CP017803.1"/>
</dbReference>
<evidence type="ECO:0000313" key="3">
    <source>
        <dbReference type="EMBL" id="ATZ59542.1"/>
    </source>
</evidence>
<dbReference type="EMBL" id="CP017803">
    <property type="protein sequence ID" value="ATZ59542.1"/>
    <property type="molecule type" value="Genomic_DNA"/>
</dbReference>
<dbReference type="GeneID" id="35118407"/>
<evidence type="ECO:0000259" key="1">
    <source>
        <dbReference type="PROSITE" id="PS50902"/>
    </source>
</evidence>
<feature type="domain" description="4Fe-4S ferredoxin-type" evidence="2">
    <location>
        <begin position="178"/>
        <end position="208"/>
    </location>
</feature>
<dbReference type="InterPro" id="IPR017896">
    <property type="entry name" value="4Fe4S_Fe-S-bd"/>
</dbReference>
<dbReference type="AlphaFoldDB" id="A0A2H4U5Y8"/>
<dbReference type="Pfam" id="PF00037">
    <property type="entry name" value="Fer4"/>
    <property type="match status" value="1"/>
</dbReference>
<organism evidence="3 4">
    <name type="scientific">Methanobrevibacter smithii</name>
    <dbReference type="NCBI Taxonomy" id="2173"/>
    <lineage>
        <taxon>Archaea</taxon>
        <taxon>Methanobacteriati</taxon>
        <taxon>Methanobacteriota</taxon>
        <taxon>Methanomada group</taxon>
        <taxon>Methanobacteria</taxon>
        <taxon>Methanobacteriales</taxon>
        <taxon>Methanobacteriaceae</taxon>
        <taxon>Methanobrevibacter</taxon>
    </lineage>
</organism>
<dbReference type="InterPro" id="IPR017900">
    <property type="entry name" value="4Fe4S_Fe_S_CS"/>
</dbReference>
<dbReference type="GO" id="GO:0016491">
    <property type="term" value="F:oxidoreductase activity"/>
    <property type="evidence" value="ECO:0007669"/>
    <property type="project" value="UniProtKB-ARBA"/>
</dbReference>
<dbReference type="Gene3D" id="3.30.70.20">
    <property type="match status" value="1"/>
</dbReference>
<accession>A0A2H4U5Y8</accession>
<dbReference type="SUPFAM" id="SSF54862">
    <property type="entry name" value="4Fe-4S ferredoxins"/>
    <property type="match status" value="1"/>
</dbReference>
<gene>
    <name evidence="3" type="ORF">BK798_03490</name>
</gene>
<dbReference type="PROSITE" id="PS00198">
    <property type="entry name" value="4FE4S_FER_1"/>
    <property type="match status" value="2"/>
</dbReference>
<dbReference type="GO" id="GO:0010181">
    <property type="term" value="F:FMN binding"/>
    <property type="evidence" value="ECO:0007669"/>
    <property type="project" value="InterPro"/>
</dbReference>
<dbReference type="PROSITE" id="PS51379">
    <property type="entry name" value="4FE4S_FER_2"/>
    <property type="match status" value="2"/>
</dbReference>
<reference evidence="3 4" key="1">
    <citation type="submission" date="2016-10" db="EMBL/GenBank/DDBJ databases">
        <authorList>
            <person name="Varghese N."/>
        </authorList>
    </citation>
    <scope>NUCLEOTIDE SEQUENCE [LARGE SCALE GENOMIC DNA]</scope>
    <source>
        <strain evidence="3 4">KB11</strain>
    </source>
</reference>
<evidence type="ECO:0000259" key="2">
    <source>
        <dbReference type="PROSITE" id="PS51379"/>
    </source>
</evidence>
<feature type="domain" description="Flavodoxin-like" evidence="1">
    <location>
        <begin position="7"/>
        <end position="151"/>
    </location>
</feature>
<proteinExistence type="predicted"/>
<dbReference type="Proteomes" id="UP000232133">
    <property type="component" value="Chromosome"/>
</dbReference>
<feature type="domain" description="4Fe-4S ferredoxin-type" evidence="2">
    <location>
        <begin position="211"/>
        <end position="235"/>
    </location>
</feature>
<name>A0A2H4U5Y8_METSM</name>